<reference evidence="3 4" key="1">
    <citation type="submission" date="2017-11" db="EMBL/GenBank/DDBJ databases">
        <title>Complete genome sequence of Streptomyces lavendulae subsp. lavendulae CCM 3239 (formerly 'Streptomyces aureofaciens CCM 3239'), the producer of the angucycline-type antibiotic auricin.</title>
        <authorList>
            <person name="Busche T."/>
            <person name="Novakova R."/>
            <person name="Al'Dilaimi A."/>
            <person name="Homerova D."/>
            <person name="Feckova L."/>
            <person name="Rezuchova B."/>
            <person name="Mingyar E."/>
            <person name="Csolleiova D."/>
            <person name="Bekeova C."/>
            <person name="Winkler A."/>
            <person name="Sevcikova B."/>
            <person name="Kalinowski J."/>
            <person name="Kormanec J."/>
            <person name="Ruckert C."/>
        </authorList>
    </citation>
    <scope>NUCLEOTIDE SEQUENCE [LARGE SCALE GENOMIC DNA]</scope>
    <source>
        <strain evidence="3 4">CCM 3239</strain>
    </source>
</reference>
<dbReference type="AlphaFoldDB" id="A0A2K8P6I7"/>
<name>A0A2K8P6I7_STRLA</name>
<accession>A0A2K8P6I7</accession>
<dbReference type="EMBL" id="CP024985">
    <property type="protein sequence ID" value="ATZ22359.1"/>
    <property type="molecule type" value="Genomic_DNA"/>
</dbReference>
<protein>
    <submittedName>
        <fullName evidence="3">EamA-like transporter family protein</fullName>
    </submittedName>
</protein>
<dbReference type="Pfam" id="PF00892">
    <property type="entry name" value="EamA"/>
    <property type="match status" value="1"/>
</dbReference>
<dbReference type="RefSeq" id="WP_234333432.1">
    <property type="nucleotide sequence ID" value="NZ_CP024985.1"/>
</dbReference>
<gene>
    <name evidence="3" type="ORF">SLAV_02175</name>
</gene>
<evidence type="ECO:0000259" key="2">
    <source>
        <dbReference type="Pfam" id="PF00892"/>
    </source>
</evidence>
<comment type="similarity">
    <text evidence="1">Belongs to the EamA transporter family.</text>
</comment>
<sequence>MPTALPSVSGAAAVPVVVLASALLHAVWNGLTHGLRDKLAGFTLISLASAGCGAVLVCLAPVPDAAAWPYIAASAALQVAYQLLLLRAYQLGDFGQMYPTARGTSPVVVALVSTTLLGHALPVGQALGIGVIACGLVGLAVADGLPGRAHLPALAAALGTGVMIASYTLVDGTGVRAAGSVIGYIAWLFLCQGLVLPLIAWARRGPALLTALRPLYGRGLAGGLLSLLAYGLVVWAQSRGDLSTIAALRETSIVFGALIGAVVFRERLGHRRIAASVAVLAGIAILQFTGSP</sequence>
<dbReference type="KEGG" id="slx:SLAV_02175"/>
<keyword evidence="4" id="KW-1185">Reference proteome</keyword>
<evidence type="ECO:0000313" key="3">
    <source>
        <dbReference type="EMBL" id="ATZ22359.1"/>
    </source>
</evidence>
<dbReference type="InterPro" id="IPR037185">
    <property type="entry name" value="EmrE-like"/>
</dbReference>
<evidence type="ECO:0000256" key="1">
    <source>
        <dbReference type="ARBA" id="ARBA00007362"/>
    </source>
</evidence>
<dbReference type="Proteomes" id="UP000231791">
    <property type="component" value="Chromosome"/>
</dbReference>
<feature type="domain" description="EamA" evidence="2">
    <location>
        <begin position="153"/>
        <end position="286"/>
    </location>
</feature>
<dbReference type="GO" id="GO:0016020">
    <property type="term" value="C:membrane"/>
    <property type="evidence" value="ECO:0007669"/>
    <property type="project" value="InterPro"/>
</dbReference>
<dbReference type="GeneID" id="49381608"/>
<dbReference type="SUPFAM" id="SSF103481">
    <property type="entry name" value="Multidrug resistance efflux transporter EmrE"/>
    <property type="match status" value="2"/>
</dbReference>
<organism evidence="3 4">
    <name type="scientific">Streptomyces lavendulae subsp. lavendulae</name>
    <dbReference type="NCBI Taxonomy" id="58340"/>
    <lineage>
        <taxon>Bacteria</taxon>
        <taxon>Bacillati</taxon>
        <taxon>Actinomycetota</taxon>
        <taxon>Actinomycetes</taxon>
        <taxon>Kitasatosporales</taxon>
        <taxon>Streptomycetaceae</taxon>
        <taxon>Streptomyces</taxon>
    </lineage>
</organism>
<dbReference type="Gene3D" id="1.10.3730.20">
    <property type="match status" value="2"/>
</dbReference>
<evidence type="ECO:0000313" key="4">
    <source>
        <dbReference type="Proteomes" id="UP000231791"/>
    </source>
</evidence>
<dbReference type="InterPro" id="IPR000620">
    <property type="entry name" value="EamA_dom"/>
</dbReference>
<proteinExistence type="inferred from homology"/>